<feature type="region of interest" description="Disordered" evidence="1">
    <location>
        <begin position="300"/>
        <end position="335"/>
    </location>
</feature>
<dbReference type="PROSITE" id="PS50007">
    <property type="entry name" value="PIPLC_X_DOMAIN"/>
    <property type="match status" value="1"/>
</dbReference>
<dbReference type="PANTHER" id="PTHR13593">
    <property type="match status" value="1"/>
</dbReference>
<name>A0A2P6NKQ1_9EUKA</name>
<dbReference type="SUPFAM" id="SSF51695">
    <property type="entry name" value="PLC-like phosphodiesterases"/>
    <property type="match status" value="1"/>
</dbReference>
<proteinExistence type="predicted"/>
<dbReference type="InParanoid" id="A0A2P6NKQ1"/>
<dbReference type="Gene3D" id="3.20.20.190">
    <property type="entry name" value="Phosphatidylinositol (PI) phosphodiesterase"/>
    <property type="match status" value="1"/>
</dbReference>
<dbReference type="InterPro" id="IPR000909">
    <property type="entry name" value="PLipase_C_PInositol-sp_X_dom"/>
</dbReference>
<evidence type="ECO:0000256" key="2">
    <source>
        <dbReference type="SAM" id="SignalP"/>
    </source>
</evidence>
<protein>
    <submittedName>
        <fullName evidence="4">1-phosphatidylinositol phosphodiesterase-like</fullName>
    </submittedName>
</protein>
<comment type="caution">
    <text evidence="4">The sequence shown here is derived from an EMBL/GenBank/DDBJ whole genome shotgun (WGS) entry which is preliminary data.</text>
</comment>
<reference evidence="4 5" key="1">
    <citation type="journal article" date="2018" name="Genome Biol. Evol.">
        <title>Multiple Roots of Fruiting Body Formation in Amoebozoa.</title>
        <authorList>
            <person name="Hillmann F."/>
            <person name="Forbes G."/>
            <person name="Novohradska S."/>
            <person name="Ferling I."/>
            <person name="Riege K."/>
            <person name="Groth M."/>
            <person name="Westermann M."/>
            <person name="Marz M."/>
            <person name="Spaller T."/>
            <person name="Winckler T."/>
            <person name="Schaap P."/>
            <person name="Glockner G."/>
        </authorList>
    </citation>
    <scope>NUCLEOTIDE SEQUENCE [LARGE SCALE GENOMIC DNA]</scope>
    <source>
        <strain evidence="4 5">Jena</strain>
    </source>
</reference>
<gene>
    <name evidence="4" type="ORF">PROFUN_05841</name>
</gene>
<keyword evidence="2" id="KW-0732">Signal</keyword>
<evidence type="ECO:0000259" key="3">
    <source>
        <dbReference type="SMART" id="SM00148"/>
    </source>
</evidence>
<dbReference type="GO" id="GO:0006629">
    <property type="term" value="P:lipid metabolic process"/>
    <property type="evidence" value="ECO:0007669"/>
    <property type="project" value="InterPro"/>
</dbReference>
<evidence type="ECO:0000313" key="4">
    <source>
        <dbReference type="EMBL" id="PRP84506.1"/>
    </source>
</evidence>
<feature type="signal peptide" evidence="2">
    <location>
        <begin position="1"/>
        <end position="18"/>
    </location>
</feature>
<dbReference type="GO" id="GO:0008081">
    <property type="term" value="F:phosphoric diester hydrolase activity"/>
    <property type="evidence" value="ECO:0007669"/>
    <property type="project" value="InterPro"/>
</dbReference>
<feature type="compositionally biased region" description="Polar residues" evidence="1">
    <location>
        <begin position="310"/>
        <end position="335"/>
    </location>
</feature>
<dbReference type="EMBL" id="MDYQ01000061">
    <property type="protein sequence ID" value="PRP84506.1"/>
    <property type="molecule type" value="Genomic_DNA"/>
</dbReference>
<dbReference type="STRING" id="1890364.A0A2P6NKQ1"/>
<feature type="domain" description="Phosphatidylinositol-specific phospholipase C X" evidence="3">
    <location>
        <begin position="30"/>
        <end position="168"/>
    </location>
</feature>
<dbReference type="PANTHER" id="PTHR13593:SF147">
    <property type="entry name" value="1-PHOSPHATIDYLINOSITOL PHOSPHODIESTERASE-LIKE-RELATED"/>
    <property type="match status" value="1"/>
</dbReference>
<feature type="chain" id="PRO_5015105425" evidence="2">
    <location>
        <begin position="19"/>
        <end position="358"/>
    </location>
</feature>
<organism evidence="4 5">
    <name type="scientific">Planoprotostelium fungivorum</name>
    <dbReference type="NCBI Taxonomy" id="1890364"/>
    <lineage>
        <taxon>Eukaryota</taxon>
        <taxon>Amoebozoa</taxon>
        <taxon>Evosea</taxon>
        <taxon>Variosea</taxon>
        <taxon>Cavosteliida</taxon>
        <taxon>Cavosteliaceae</taxon>
        <taxon>Planoprotostelium</taxon>
    </lineage>
</organism>
<dbReference type="OrthoDB" id="1046782at2759"/>
<dbReference type="InterPro" id="IPR051057">
    <property type="entry name" value="PI-PLC_domain"/>
</dbReference>
<dbReference type="AlphaFoldDB" id="A0A2P6NKQ1"/>
<dbReference type="InterPro" id="IPR017946">
    <property type="entry name" value="PLC-like_Pdiesterase_TIM-brl"/>
</dbReference>
<dbReference type="Proteomes" id="UP000241769">
    <property type="component" value="Unassembled WGS sequence"/>
</dbReference>
<sequence>MLLSLILLLSTCIVSGSATIASQWMSQVPDSRLVSNMSIPGTHDTLARNYWAATANCQTQSLQTQLEDGIRYVDVRLNATLACFHGTADLKLNFQNDVMEVIQSFLQSQPTEVIFMRISQENTASSSFDGNVHQVLSSYGVGSLISTSTSWKAMTLGQNRGKIIILKDYTSSYNSYGINWSNSDITVQDTYQGVTIAQKKKLILSTLDAAANDTGDHMYLNHASFVWMYNPPESVSRIINPWLSNVLSQRQKVGIIAMDYECPLLNNAIITMNLPVTTIASTNSLPQATLAGSITTAITSTISPPKDSETSGSETSATQTSGNATSGDETPRDQVSSGLSWKYQSSLASAILLALFLT</sequence>
<evidence type="ECO:0000256" key="1">
    <source>
        <dbReference type="SAM" id="MobiDB-lite"/>
    </source>
</evidence>
<evidence type="ECO:0000313" key="5">
    <source>
        <dbReference type="Proteomes" id="UP000241769"/>
    </source>
</evidence>
<keyword evidence="5" id="KW-1185">Reference proteome</keyword>
<accession>A0A2P6NKQ1</accession>
<dbReference type="SMART" id="SM00148">
    <property type="entry name" value="PLCXc"/>
    <property type="match status" value="1"/>
</dbReference>